<keyword evidence="5" id="KW-1133">Transmembrane helix</keyword>
<keyword evidence="3 4" id="KW-0378">Hydrolase</keyword>
<dbReference type="InterPro" id="IPR051093">
    <property type="entry name" value="Neuroligin/BSAL"/>
</dbReference>
<dbReference type="Gene3D" id="3.40.50.1820">
    <property type="entry name" value="alpha/beta hydrolase"/>
    <property type="match status" value="1"/>
</dbReference>
<dbReference type="PANTHER" id="PTHR43903">
    <property type="entry name" value="NEUROLIGIN"/>
    <property type="match status" value="1"/>
</dbReference>
<keyword evidence="2" id="KW-0732">Signal</keyword>
<proteinExistence type="inferred from homology"/>
<dbReference type="InterPro" id="IPR019819">
    <property type="entry name" value="Carboxylesterase_B_CS"/>
</dbReference>
<gene>
    <name evidence="7" type="ORF">DEA37_0013717</name>
</gene>
<comment type="similarity">
    <text evidence="1 4">Belongs to the type-B carboxylesterase/lipase family.</text>
</comment>
<name>A0A5J4ND41_9TREM</name>
<dbReference type="EC" id="3.1.1.-" evidence="4"/>
<dbReference type="InterPro" id="IPR002018">
    <property type="entry name" value="CarbesteraseB"/>
</dbReference>
<dbReference type="GO" id="GO:0016787">
    <property type="term" value="F:hydrolase activity"/>
    <property type="evidence" value="ECO:0007669"/>
    <property type="project" value="UniProtKB-KW"/>
</dbReference>
<evidence type="ECO:0000256" key="1">
    <source>
        <dbReference type="ARBA" id="ARBA00005964"/>
    </source>
</evidence>
<dbReference type="Pfam" id="PF00135">
    <property type="entry name" value="COesterase"/>
    <property type="match status" value="1"/>
</dbReference>
<evidence type="ECO:0000256" key="5">
    <source>
        <dbReference type="SAM" id="Phobius"/>
    </source>
</evidence>
<evidence type="ECO:0000256" key="2">
    <source>
        <dbReference type="ARBA" id="ARBA00022729"/>
    </source>
</evidence>
<organism evidence="7 8">
    <name type="scientific">Paragonimus westermani</name>
    <dbReference type="NCBI Taxonomy" id="34504"/>
    <lineage>
        <taxon>Eukaryota</taxon>
        <taxon>Metazoa</taxon>
        <taxon>Spiralia</taxon>
        <taxon>Lophotrochozoa</taxon>
        <taxon>Platyhelminthes</taxon>
        <taxon>Trematoda</taxon>
        <taxon>Digenea</taxon>
        <taxon>Plagiorchiida</taxon>
        <taxon>Troglotremata</taxon>
        <taxon>Troglotrematidae</taxon>
        <taxon>Paragonimus</taxon>
    </lineage>
</organism>
<accession>A0A5J4ND41</accession>
<protein>
    <recommendedName>
        <fullName evidence="4">Carboxylic ester hydrolase</fullName>
        <ecNumber evidence="4">3.1.1.-</ecNumber>
    </recommendedName>
</protein>
<dbReference type="PROSITE" id="PS00941">
    <property type="entry name" value="CARBOXYLESTERASE_B_2"/>
    <property type="match status" value="2"/>
</dbReference>
<evidence type="ECO:0000313" key="7">
    <source>
        <dbReference type="EMBL" id="KAA3673415.1"/>
    </source>
</evidence>
<dbReference type="Proteomes" id="UP000324629">
    <property type="component" value="Unassembled WGS sequence"/>
</dbReference>
<dbReference type="EMBL" id="QNGE01003943">
    <property type="protein sequence ID" value="KAA3673415.1"/>
    <property type="molecule type" value="Genomic_DNA"/>
</dbReference>
<evidence type="ECO:0000313" key="8">
    <source>
        <dbReference type="Proteomes" id="UP000324629"/>
    </source>
</evidence>
<sequence length="540" mass="61172">MPFKPLEEGYLFIYRNSSMRYKFRPVHMAFWRERFLKLAEPVPPSSPLYYFHMFHSQLATIVLGALILLILVILVILIVLNCRRPEPDEFRHDIRLAAPGAAPESAFQTAFKDAFASRTGPVSDPLELPPFSDQLAMHVRYNRGAMELPNPAFLNTKYPWYAKKYRPACMHTVDIEFLYPNFTDFNEDCLYLNIFYPNLPNPAFLNTKYPWYAKKYRPACMHTVDIEFLYPNFTDFNEDCLYLNIFYPNFETFPQSTQEEPKSGYPVLFHVHGGSFVGGSSHMYPGHLLASKGLVVVTFNYRLGPFGFLSTGDSASVGNYGLWDQLFALRWVKENIEWFRGDPSQITLMGESAGGASVGLLTVSPRSRDQDLFHRAIIMSGSDLSPWAMSDPNAINTGHYAIELGRRLGCPATRGLALSLSQMSSLGESWKPVRIRPGEFGHSSVNLRQSVPYYAQVDTDALVDCLRHSYSAQEIVDVSKSLDPFRGATSFIWTPVVDGPTGFLPRMPLEERKLGHFSKIPLLAGLVHDESSFPFMGKLE</sequence>
<keyword evidence="5" id="KW-0812">Transmembrane</keyword>
<dbReference type="SUPFAM" id="SSF53474">
    <property type="entry name" value="alpha/beta-Hydrolases"/>
    <property type="match status" value="2"/>
</dbReference>
<evidence type="ECO:0000256" key="4">
    <source>
        <dbReference type="RuleBase" id="RU361235"/>
    </source>
</evidence>
<feature type="non-terminal residue" evidence="7">
    <location>
        <position position="540"/>
    </location>
</feature>
<dbReference type="InterPro" id="IPR019826">
    <property type="entry name" value="Carboxylesterase_B_AS"/>
</dbReference>
<keyword evidence="8" id="KW-1185">Reference proteome</keyword>
<comment type="caution">
    <text evidence="7">The sequence shown here is derived from an EMBL/GenBank/DDBJ whole genome shotgun (WGS) entry which is preliminary data.</text>
</comment>
<feature type="transmembrane region" description="Helical" evidence="5">
    <location>
        <begin position="58"/>
        <end position="80"/>
    </location>
</feature>
<dbReference type="AlphaFoldDB" id="A0A5J4ND41"/>
<dbReference type="InterPro" id="IPR029058">
    <property type="entry name" value="AB_hydrolase_fold"/>
</dbReference>
<evidence type="ECO:0000259" key="6">
    <source>
        <dbReference type="Pfam" id="PF00135"/>
    </source>
</evidence>
<dbReference type="PROSITE" id="PS00122">
    <property type="entry name" value="CARBOXYLESTERASE_B_1"/>
    <property type="match status" value="1"/>
</dbReference>
<keyword evidence="5" id="KW-0472">Membrane</keyword>
<evidence type="ECO:0000256" key="3">
    <source>
        <dbReference type="ARBA" id="ARBA00022801"/>
    </source>
</evidence>
<reference evidence="7 8" key="1">
    <citation type="journal article" date="2019" name="Gigascience">
        <title>Whole-genome sequence of the oriental lung fluke Paragonimus westermani.</title>
        <authorList>
            <person name="Oey H."/>
            <person name="Zakrzewski M."/>
            <person name="Narain K."/>
            <person name="Devi K.R."/>
            <person name="Agatsuma T."/>
            <person name="Nawaratna S."/>
            <person name="Gobert G.N."/>
            <person name="Jones M.K."/>
            <person name="Ragan M.A."/>
            <person name="McManus D.P."/>
            <person name="Krause L."/>
        </authorList>
    </citation>
    <scope>NUCLEOTIDE SEQUENCE [LARGE SCALE GENOMIC DNA]</scope>
    <source>
        <strain evidence="7 8">IND2009</strain>
    </source>
</reference>
<feature type="domain" description="Carboxylesterase type B" evidence="6">
    <location>
        <begin position="210"/>
        <end position="533"/>
    </location>
</feature>